<dbReference type="Proteomes" id="UP001201812">
    <property type="component" value="Unassembled WGS sequence"/>
</dbReference>
<accession>A0AAD4MT83</accession>
<comment type="caution">
    <text evidence="1">The sequence shown here is derived from an EMBL/GenBank/DDBJ whole genome shotgun (WGS) entry which is preliminary data.</text>
</comment>
<organism evidence="1 2">
    <name type="scientific">Ditylenchus destructor</name>
    <dbReference type="NCBI Taxonomy" id="166010"/>
    <lineage>
        <taxon>Eukaryota</taxon>
        <taxon>Metazoa</taxon>
        <taxon>Ecdysozoa</taxon>
        <taxon>Nematoda</taxon>
        <taxon>Chromadorea</taxon>
        <taxon>Rhabditida</taxon>
        <taxon>Tylenchina</taxon>
        <taxon>Tylenchomorpha</taxon>
        <taxon>Sphaerularioidea</taxon>
        <taxon>Anguinidae</taxon>
        <taxon>Anguininae</taxon>
        <taxon>Ditylenchus</taxon>
    </lineage>
</organism>
<keyword evidence="2" id="KW-1185">Reference proteome</keyword>
<evidence type="ECO:0000313" key="2">
    <source>
        <dbReference type="Proteomes" id="UP001201812"/>
    </source>
</evidence>
<sequence length="124" mass="14174">MQLAMSLVLAEKGVWEKCEGMPFLADKPYCFPPEMRKSEAPGNSSKVPLNFTFEFAYENPTLVSRRYPVSCLTLLSLNCESNIIDEILRREATDSGTSNRWLAEIFHILRGLDQEDGRFYANVF</sequence>
<protein>
    <submittedName>
        <fullName evidence="1">Uncharacterized protein</fullName>
    </submittedName>
</protein>
<proteinExistence type="predicted"/>
<gene>
    <name evidence="1" type="ORF">DdX_14477</name>
</gene>
<evidence type="ECO:0000313" key="1">
    <source>
        <dbReference type="EMBL" id="KAI1704113.1"/>
    </source>
</evidence>
<dbReference type="AlphaFoldDB" id="A0AAD4MT83"/>
<name>A0AAD4MT83_9BILA</name>
<reference evidence="1" key="1">
    <citation type="submission" date="2022-01" db="EMBL/GenBank/DDBJ databases">
        <title>Genome Sequence Resource for Two Populations of Ditylenchus destructor, the Migratory Endoparasitic Phytonematode.</title>
        <authorList>
            <person name="Zhang H."/>
            <person name="Lin R."/>
            <person name="Xie B."/>
        </authorList>
    </citation>
    <scope>NUCLEOTIDE SEQUENCE</scope>
    <source>
        <strain evidence="1">BazhouSP</strain>
    </source>
</reference>
<dbReference type="EMBL" id="JAKKPZ010000072">
    <property type="protein sequence ID" value="KAI1704113.1"/>
    <property type="molecule type" value="Genomic_DNA"/>
</dbReference>